<organism evidence="3 4">
    <name type="scientific">Fragilariopsis cylindrus CCMP1102</name>
    <dbReference type="NCBI Taxonomy" id="635003"/>
    <lineage>
        <taxon>Eukaryota</taxon>
        <taxon>Sar</taxon>
        <taxon>Stramenopiles</taxon>
        <taxon>Ochrophyta</taxon>
        <taxon>Bacillariophyta</taxon>
        <taxon>Bacillariophyceae</taxon>
        <taxon>Bacillariophycidae</taxon>
        <taxon>Bacillariales</taxon>
        <taxon>Bacillariaceae</taxon>
        <taxon>Fragilariopsis</taxon>
    </lineage>
</organism>
<evidence type="ECO:0000259" key="2">
    <source>
        <dbReference type="Pfam" id="PF01106"/>
    </source>
</evidence>
<dbReference type="KEGG" id="fcy:FRACYDRAFT_145315"/>
<sequence length="73" mass="8019">ENVDSVLDEIRPYLISDGGNVSVERVDEETKNVYLVLEGACGSCPSSTVTMQMGIERVLKENFVDLGEVLQVE</sequence>
<evidence type="ECO:0000313" key="4">
    <source>
        <dbReference type="Proteomes" id="UP000095751"/>
    </source>
</evidence>
<dbReference type="GO" id="GO:0016226">
    <property type="term" value="P:iron-sulfur cluster assembly"/>
    <property type="evidence" value="ECO:0007669"/>
    <property type="project" value="InterPro"/>
</dbReference>
<dbReference type="EMBL" id="KV784359">
    <property type="protein sequence ID" value="OEU15395.1"/>
    <property type="molecule type" value="Genomic_DNA"/>
</dbReference>
<feature type="non-terminal residue" evidence="3">
    <location>
        <position position="73"/>
    </location>
</feature>
<dbReference type="InParanoid" id="A0A1E7FBG8"/>
<dbReference type="GO" id="GO:0005739">
    <property type="term" value="C:mitochondrion"/>
    <property type="evidence" value="ECO:0007669"/>
    <property type="project" value="TreeGrafter"/>
</dbReference>
<dbReference type="FunFam" id="3.30.300.130:FF:000003">
    <property type="entry name" value="NifU-like protein 3, chloroplastic"/>
    <property type="match status" value="1"/>
</dbReference>
<dbReference type="Gene3D" id="3.30.300.130">
    <property type="entry name" value="Fe-S cluster assembly (FSCA)"/>
    <property type="match status" value="1"/>
</dbReference>
<dbReference type="OrthoDB" id="565552at2759"/>
<dbReference type="GO" id="GO:0051536">
    <property type="term" value="F:iron-sulfur cluster binding"/>
    <property type="evidence" value="ECO:0007669"/>
    <property type="project" value="InterPro"/>
</dbReference>
<dbReference type="PANTHER" id="PTHR11178">
    <property type="entry name" value="IRON-SULFUR CLUSTER SCAFFOLD PROTEIN NFU-RELATED"/>
    <property type="match status" value="1"/>
</dbReference>
<dbReference type="Pfam" id="PF01106">
    <property type="entry name" value="NifU"/>
    <property type="match status" value="1"/>
</dbReference>
<dbReference type="InterPro" id="IPR001075">
    <property type="entry name" value="NIF_FeS_clus_asmbl_NifU_C"/>
</dbReference>
<dbReference type="SUPFAM" id="SSF117916">
    <property type="entry name" value="Fe-S cluster assembly (FSCA) domain-like"/>
    <property type="match status" value="1"/>
</dbReference>
<name>A0A1E7FBG8_9STRA</name>
<dbReference type="GO" id="GO:0005198">
    <property type="term" value="F:structural molecule activity"/>
    <property type="evidence" value="ECO:0007669"/>
    <property type="project" value="UniProtKB-ARBA"/>
</dbReference>
<keyword evidence="4" id="KW-1185">Reference proteome</keyword>
<dbReference type="AlphaFoldDB" id="A0A1E7FBG8"/>
<evidence type="ECO:0000256" key="1">
    <source>
        <dbReference type="ARBA" id="ARBA00006420"/>
    </source>
</evidence>
<accession>A0A1E7FBG8</accession>
<feature type="domain" description="NIF system FeS cluster assembly NifU C-terminal" evidence="2">
    <location>
        <begin position="3"/>
        <end position="67"/>
    </location>
</feature>
<dbReference type="Proteomes" id="UP000095751">
    <property type="component" value="Unassembled WGS sequence"/>
</dbReference>
<feature type="non-terminal residue" evidence="3">
    <location>
        <position position="1"/>
    </location>
</feature>
<dbReference type="InterPro" id="IPR034904">
    <property type="entry name" value="FSCA_dom_sf"/>
</dbReference>
<evidence type="ECO:0000313" key="3">
    <source>
        <dbReference type="EMBL" id="OEU15395.1"/>
    </source>
</evidence>
<comment type="similarity">
    <text evidence="1">Belongs to the NifU family.</text>
</comment>
<dbReference type="PANTHER" id="PTHR11178:SF15">
    <property type="entry name" value="NIFU-LIKE PROTEIN 1, CHLOROPLASTIC"/>
    <property type="match status" value="1"/>
</dbReference>
<proteinExistence type="inferred from homology"/>
<dbReference type="GO" id="GO:0005506">
    <property type="term" value="F:iron ion binding"/>
    <property type="evidence" value="ECO:0007669"/>
    <property type="project" value="InterPro"/>
</dbReference>
<dbReference type="GO" id="GO:0009536">
    <property type="term" value="C:plastid"/>
    <property type="evidence" value="ECO:0007669"/>
    <property type="project" value="UniProtKB-ARBA"/>
</dbReference>
<protein>
    <submittedName>
        <fullName evidence="3">Nitrogen-fixing NifU-like protein</fullName>
    </submittedName>
</protein>
<gene>
    <name evidence="3" type="ORF">FRACYDRAFT_145315</name>
</gene>
<reference evidence="3 4" key="1">
    <citation type="submission" date="2016-09" db="EMBL/GenBank/DDBJ databases">
        <title>Extensive genetic diversity and differential bi-allelic expression allows diatom success in the polar Southern Ocean.</title>
        <authorList>
            <consortium name="DOE Joint Genome Institute"/>
            <person name="Mock T."/>
            <person name="Otillar R.P."/>
            <person name="Strauss J."/>
            <person name="Dupont C."/>
            <person name="Frickenhaus S."/>
            <person name="Maumus F."/>
            <person name="Mcmullan M."/>
            <person name="Sanges R."/>
            <person name="Schmutz J."/>
            <person name="Toseland A."/>
            <person name="Valas R."/>
            <person name="Veluchamy A."/>
            <person name="Ward B.J."/>
            <person name="Allen A."/>
            <person name="Barry K."/>
            <person name="Falciatore A."/>
            <person name="Ferrante M."/>
            <person name="Fortunato A.E."/>
            <person name="Gloeckner G."/>
            <person name="Gruber A."/>
            <person name="Hipkin R."/>
            <person name="Janech M."/>
            <person name="Kroth P."/>
            <person name="Leese F."/>
            <person name="Lindquist E."/>
            <person name="Lyon B.R."/>
            <person name="Martin J."/>
            <person name="Mayer C."/>
            <person name="Parker M."/>
            <person name="Quesneville H."/>
            <person name="Raymond J."/>
            <person name="Uhlig C."/>
            <person name="Valentin K.U."/>
            <person name="Worden A.Z."/>
            <person name="Armbrust E.V."/>
            <person name="Bowler C."/>
            <person name="Green B."/>
            <person name="Moulton V."/>
            <person name="Van Oosterhout C."/>
            <person name="Grigoriev I."/>
        </authorList>
    </citation>
    <scope>NUCLEOTIDE SEQUENCE [LARGE SCALE GENOMIC DNA]</scope>
    <source>
        <strain evidence="3 4">CCMP1102</strain>
    </source>
</reference>